<dbReference type="GO" id="GO:0005929">
    <property type="term" value="C:cilium"/>
    <property type="evidence" value="ECO:0007669"/>
    <property type="project" value="UniProtKB-ARBA"/>
</dbReference>
<keyword evidence="3" id="KW-0175">Coiled coil</keyword>
<evidence type="ECO:0000313" key="5">
    <source>
        <dbReference type="Proteomes" id="UP000275846"/>
    </source>
</evidence>
<organism evidence="6">
    <name type="scientific">Schistocephalus solidus</name>
    <name type="common">Tapeworm</name>
    <dbReference type="NCBI Taxonomy" id="70667"/>
    <lineage>
        <taxon>Eukaryota</taxon>
        <taxon>Metazoa</taxon>
        <taxon>Spiralia</taxon>
        <taxon>Lophotrochozoa</taxon>
        <taxon>Platyhelminthes</taxon>
        <taxon>Cestoda</taxon>
        <taxon>Eucestoda</taxon>
        <taxon>Diphyllobothriidea</taxon>
        <taxon>Diphyllobothriidae</taxon>
        <taxon>Schistocephalus</taxon>
    </lineage>
</organism>
<gene>
    <name evidence="4" type="ORF">SSLN_LOCUS1064</name>
</gene>
<feature type="coiled-coil region" evidence="3">
    <location>
        <begin position="75"/>
        <end position="109"/>
    </location>
</feature>
<name>A0A183SA16_SCHSO</name>
<accession>A0A183SA16</accession>
<evidence type="ECO:0000313" key="4">
    <source>
        <dbReference type="EMBL" id="VDL86840.1"/>
    </source>
</evidence>
<reference evidence="4 5" key="2">
    <citation type="submission" date="2018-11" db="EMBL/GenBank/DDBJ databases">
        <authorList>
            <consortium name="Pathogen Informatics"/>
        </authorList>
    </citation>
    <scope>NUCLEOTIDE SEQUENCE [LARGE SCALE GENOMIC DNA]</scope>
    <source>
        <strain evidence="4 5">NST_G2</strain>
    </source>
</reference>
<dbReference type="InterPro" id="IPR048256">
    <property type="entry name" value="Tektin-like"/>
</dbReference>
<dbReference type="Pfam" id="PF03148">
    <property type="entry name" value="Tektin"/>
    <property type="match status" value="1"/>
</dbReference>
<keyword evidence="2" id="KW-0963">Cytoplasm</keyword>
<protein>
    <submittedName>
        <fullName evidence="6">Tektin</fullName>
    </submittedName>
</protein>
<sequence>MLTMSQDFLETSSPSSWMRPHSPILRDAIQREIITTAHQRVILVILELECCLNDGTIFFTFMRLRREAFELQRFIDDLQRTIREMEIQLTRLLKTRKSMEEELEIKERSIQIDYKQCYGLRRTSPLADDCKSIFLLPSPL</sequence>
<keyword evidence="5" id="KW-1185">Reference proteome</keyword>
<dbReference type="WBParaSite" id="SSLN_0000110801-mRNA-1">
    <property type="protein sequence ID" value="SSLN_0000110801-mRNA-1"/>
    <property type="gene ID" value="SSLN_0000110801"/>
</dbReference>
<comment type="subcellular location">
    <subcellularLocation>
        <location evidence="1">Cytoplasm</location>
    </subcellularLocation>
</comment>
<dbReference type="GO" id="GO:0005737">
    <property type="term" value="C:cytoplasm"/>
    <property type="evidence" value="ECO:0007669"/>
    <property type="project" value="UniProtKB-SubCell"/>
</dbReference>
<evidence type="ECO:0000256" key="1">
    <source>
        <dbReference type="ARBA" id="ARBA00004496"/>
    </source>
</evidence>
<proteinExistence type="predicted"/>
<dbReference type="OrthoDB" id="9886517at2759"/>
<dbReference type="EMBL" id="UYSU01001416">
    <property type="protein sequence ID" value="VDL86840.1"/>
    <property type="molecule type" value="Genomic_DNA"/>
</dbReference>
<dbReference type="AlphaFoldDB" id="A0A183SA16"/>
<evidence type="ECO:0000313" key="6">
    <source>
        <dbReference type="WBParaSite" id="SSLN_0000110801-mRNA-1"/>
    </source>
</evidence>
<evidence type="ECO:0000256" key="2">
    <source>
        <dbReference type="ARBA" id="ARBA00022490"/>
    </source>
</evidence>
<reference evidence="6" key="1">
    <citation type="submission" date="2016-06" db="UniProtKB">
        <authorList>
            <consortium name="WormBaseParasite"/>
        </authorList>
    </citation>
    <scope>IDENTIFICATION</scope>
</reference>
<dbReference type="Proteomes" id="UP000275846">
    <property type="component" value="Unassembled WGS sequence"/>
</dbReference>
<evidence type="ECO:0000256" key="3">
    <source>
        <dbReference type="SAM" id="Coils"/>
    </source>
</evidence>